<dbReference type="OrthoDB" id="9763470at2"/>
<dbReference type="GO" id="GO:0046872">
    <property type="term" value="F:metal ion binding"/>
    <property type="evidence" value="ECO:0007669"/>
    <property type="project" value="UniProtKB-KW"/>
</dbReference>
<dbReference type="Gene3D" id="3.30.1520.20">
    <property type="entry name" value="Exonuclease ExoI, domain 2"/>
    <property type="match status" value="1"/>
</dbReference>
<name>A0A364NT57_9PROT</name>
<sequence>MARWRNREGGLGYIFYDTETTGLDAGFGQILQFAALVTDDDLNVVEEVNLRCRLQTHVLPTPGALVITGIRPTEIEQAPLSHYEMIRAIRELIERHAPSAVVGFNSLGYDEAMLRQAFYQTLNPVYLTNTGGNTRMDMLRVAHAVSQYAPDVLVVPTTAEGRPTFKLALLAAANGLLHDRAHDAMSDSLATLELARLVRNKAPAVWDAMRQMRSKQAAGDFIARNDLFWFTDMAFGTPTILAAKIATNPDNPSEVAVFDLGHDPASYLDMACESVQGLLKASPRRVRIVKLNSQPILMPLSMPPASGGDADIVLAHQRSQLIADHPAFRQAVAKSLALRYPERDPATYVEQRIYDGFPSRADANLMERFHSIPWSERPAVVARLADERIRELGERLIYLEAPEVLSADARSKFDDWRRSRLTSDTAAPWFGLAAAWEDLARQRTKLGEESGEQLAEIEGYLNRVSQEIADGAGQSRFVWTPGDVTVSLAERSGTEDGTSNEMFYLDENGQKQDRELCEELLGDDVMDPNFDFSDPEVVAYWNRVWAEEPPEGE</sequence>
<dbReference type="InterPro" id="IPR012337">
    <property type="entry name" value="RNaseH-like_sf"/>
</dbReference>
<feature type="domain" description="ExoI C-terminal" evidence="2">
    <location>
        <begin position="341"/>
        <end position="468"/>
    </location>
</feature>
<organism evidence="3 4">
    <name type="scientific">Paramagnetospirillum kuznetsovii</name>
    <dbReference type="NCBI Taxonomy" id="2053833"/>
    <lineage>
        <taxon>Bacteria</taxon>
        <taxon>Pseudomonadati</taxon>
        <taxon>Pseudomonadota</taxon>
        <taxon>Alphaproteobacteria</taxon>
        <taxon>Rhodospirillales</taxon>
        <taxon>Magnetospirillaceae</taxon>
        <taxon>Paramagnetospirillum</taxon>
    </lineage>
</organism>
<accession>A0A364NT57</accession>
<dbReference type="Proteomes" id="UP000251075">
    <property type="component" value="Unassembled WGS sequence"/>
</dbReference>
<evidence type="ECO:0000259" key="2">
    <source>
        <dbReference type="PROSITE" id="PS51785"/>
    </source>
</evidence>
<dbReference type="GO" id="GO:0003677">
    <property type="term" value="F:DNA binding"/>
    <property type="evidence" value="ECO:0007669"/>
    <property type="project" value="UniProtKB-KW"/>
</dbReference>
<dbReference type="SMART" id="SM00479">
    <property type="entry name" value="EXOIII"/>
    <property type="match status" value="1"/>
</dbReference>
<keyword evidence="4" id="KW-1185">Reference proteome</keyword>
<reference evidence="3 4" key="1">
    <citation type="submission" date="2017-11" db="EMBL/GenBank/DDBJ databases">
        <title>Draft genome sequence of magnetotactic bacterium Magnetospirillum kuznetsovii LBB-42.</title>
        <authorList>
            <person name="Grouzdev D.S."/>
            <person name="Rysina M.S."/>
            <person name="Baslerov R.V."/>
            <person name="Koziaeva V."/>
        </authorList>
    </citation>
    <scope>NUCLEOTIDE SEQUENCE [LARGE SCALE GENOMIC DNA]</scope>
    <source>
        <strain evidence="3 4">LBB-42</strain>
    </source>
</reference>
<dbReference type="GO" id="GO:0006281">
    <property type="term" value="P:DNA repair"/>
    <property type="evidence" value="ECO:0007669"/>
    <property type="project" value="UniProtKB-KW"/>
</dbReference>
<dbReference type="PROSITE" id="PS51785">
    <property type="entry name" value="EXOI_C"/>
    <property type="match status" value="1"/>
</dbReference>
<evidence type="ECO:0000259" key="1">
    <source>
        <dbReference type="PROSITE" id="PS51784"/>
    </source>
</evidence>
<proteinExistence type="predicted"/>
<dbReference type="Gene3D" id="1.20.1280.70">
    <property type="entry name" value="Exonuclease ExoI, domain 3"/>
    <property type="match status" value="1"/>
</dbReference>
<dbReference type="PROSITE" id="PS51784">
    <property type="entry name" value="EXOI_SH3"/>
    <property type="match status" value="1"/>
</dbReference>
<dbReference type="InterPro" id="IPR013520">
    <property type="entry name" value="Ribonucl_H"/>
</dbReference>
<dbReference type="InterPro" id="IPR058561">
    <property type="entry name" value="Exonuc_1_C"/>
</dbReference>
<gene>
    <name evidence="3" type="ORF">CU669_19640</name>
</gene>
<protein>
    <submittedName>
        <fullName evidence="3">Uncharacterized protein</fullName>
    </submittedName>
</protein>
<evidence type="ECO:0000313" key="4">
    <source>
        <dbReference type="Proteomes" id="UP000251075"/>
    </source>
</evidence>
<dbReference type="Gene3D" id="3.30.420.10">
    <property type="entry name" value="Ribonuclease H-like superfamily/Ribonuclease H"/>
    <property type="match status" value="1"/>
</dbReference>
<dbReference type="InterPro" id="IPR036397">
    <property type="entry name" value="RNaseH_sf"/>
</dbReference>
<dbReference type="GO" id="GO:0008310">
    <property type="term" value="F:single-stranded DNA 3'-5' DNA exonuclease activity"/>
    <property type="evidence" value="ECO:0007669"/>
    <property type="project" value="UniProtKB-EC"/>
</dbReference>
<dbReference type="InterPro" id="IPR038649">
    <property type="entry name" value="EXOI_SH3_sf"/>
</dbReference>
<dbReference type="InterPro" id="IPR034747">
    <property type="entry name" value="EXOI_SH3"/>
</dbReference>
<dbReference type="Pfam" id="PF00929">
    <property type="entry name" value="RNase_T"/>
    <property type="match status" value="1"/>
</dbReference>
<dbReference type="SUPFAM" id="SSF53098">
    <property type="entry name" value="Ribonuclease H-like"/>
    <property type="match status" value="1"/>
</dbReference>
<comment type="caution">
    <text evidence="3">The sequence shown here is derived from an EMBL/GenBank/DDBJ whole genome shotgun (WGS) entry which is preliminary data.</text>
</comment>
<evidence type="ECO:0000313" key="3">
    <source>
        <dbReference type="EMBL" id="RAU20200.1"/>
    </source>
</evidence>
<dbReference type="Pfam" id="PF26016">
    <property type="entry name" value="ExoI_C"/>
    <property type="match status" value="1"/>
</dbReference>
<dbReference type="AlphaFoldDB" id="A0A364NT57"/>
<dbReference type="EMBL" id="PGTO01000030">
    <property type="protein sequence ID" value="RAU20200.1"/>
    <property type="molecule type" value="Genomic_DNA"/>
</dbReference>
<feature type="domain" description="ExoI SH3-like" evidence="1">
    <location>
        <begin position="203"/>
        <end position="340"/>
    </location>
</feature>